<proteinExistence type="predicted"/>
<dbReference type="Gene3D" id="3.80.10.10">
    <property type="entry name" value="Ribonuclease Inhibitor"/>
    <property type="match status" value="1"/>
</dbReference>
<dbReference type="Proteomes" id="UP000481153">
    <property type="component" value="Unassembled WGS sequence"/>
</dbReference>
<dbReference type="InterPro" id="IPR032675">
    <property type="entry name" value="LRR_dom_sf"/>
</dbReference>
<protein>
    <recommendedName>
        <fullName evidence="3">F-box domain-containing protein</fullName>
    </recommendedName>
</protein>
<keyword evidence="2" id="KW-1185">Reference proteome</keyword>
<evidence type="ECO:0000313" key="2">
    <source>
        <dbReference type="Proteomes" id="UP000481153"/>
    </source>
</evidence>
<dbReference type="EMBL" id="VJMJ01000298">
    <property type="protein sequence ID" value="KAF0723644.1"/>
    <property type="molecule type" value="Genomic_DNA"/>
</dbReference>
<comment type="caution">
    <text evidence="1">The sequence shown here is derived from an EMBL/GenBank/DDBJ whole genome shotgun (WGS) entry which is preliminary data.</text>
</comment>
<dbReference type="SUPFAM" id="SSF52047">
    <property type="entry name" value="RNI-like"/>
    <property type="match status" value="1"/>
</dbReference>
<organism evidence="1 2">
    <name type="scientific">Aphanomyces euteiches</name>
    <dbReference type="NCBI Taxonomy" id="100861"/>
    <lineage>
        <taxon>Eukaryota</taxon>
        <taxon>Sar</taxon>
        <taxon>Stramenopiles</taxon>
        <taxon>Oomycota</taxon>
        <taxon>Saprolegniomycetes</taxon>
        <taxon>Saprolegniales</taxon>
        <taxon>Verrucalvaceae</taxon>
        <taxon>Aphanomyces</taxon>
    </lineage>
</organism>
<evidence type="ECO:0008006" key="3">
    <source>
        <dbReference type="Google" id="ProtNLM"/>
    </source>
</evidence>
<dbReference type="AlphaFoldDB" id="A0A6G0W8Y2"/>
<accession>A0A6G0W8Y2</accession>
<evidence type="ECO:0000313" key="1">
    <source>
        <dbReference type="EMBL" id="KAF0723644.1"/>
    </source>
</evidence>
<gene>
    <name evidence="1" type="ORF">Ae201684_017495</name>
</gene>
<sequence>MKSVWSTLPADLVIKIAFALPKANDLFALLEVLRPHINLGPLESLYRLGLTHNHTDLWPSLCLKSSLLSSQEISTFANVAQYYKDVQIKEFWSSEGVEWVKSNLNPMATIQWEVQNFPFVVDIGCNWSDLRIHSLRFHLSSTYEFCWKPFLLQLRYLTSLEVHDGSCGFGDLLESIAENNTITEFHLESKYSHLFDCDMVYLTKWLRRQPVRIFECSASCWDPVDINLQQEFYEAMFNCPTLDRLKLRHYLDDADFTRFNFPMKSLQLEDCLWSSEHVTSLARRLPTSKITDFELNGCDFGDDYGFDGLECLVEILPQTSIQWLKLTELSIDDSPKWCEWAQSFGNCPLQTLVVGSAELPSSFVQSLAAAIENNQTICVLELERVAIANDDLYLLIQSMTASSRRVQTKQIVLTSPLQEMNSSLVESLTKLGTENGGQFAYRTI</sequence>
<name>A0A6G0W8Y2_9STRA</name>
<dbReference type="VEuPathDB" id="FungiDB:AeMF1_010738"/>
<reference evidence="1 2" key="1">
    <citation type="submission" date="2019-07" db="EMBL/GenBank/DDBJ databases">
        <title>Genomics analysis of Aphanomyces spp. identifies a new class of oomycete effector associated with host adaptation.</title>
        <authorList>
            <person name="Gaulin E."/>
        </authorList>
    </citation>
    <scope>NUCLEOTIDE SEQUENCE [LARGE SCALE GENOMIC DNA]</scope>
    <source>
        <strain evidence="1 2">ATCC 201684</strain>
    </source>
</reference>